<comment type="caution">
    <text evidence="2">The sequence shown here is derived from an EMBL/GenBank/DDBJ whole genome shotgun (WGS) entry which is preliminary data.</text>
</comment>
<dbReference type="Proteomes" id="UP000598820">
    <property type="component" value="Unassembled WGS sequence"/>
</dbReference>
<dbReference type="AlphaFoldDB" id="A0A926XUJ5"/>
<organism evidence="2 3">
    <name type="scientific">Spirosoma profusum</name>
    <dbReference type="NCBI Taxonomy" id="2771354"/>
    <lineage>
        <taxon>Bacteria</taxon>
        <taxon>Pseudomonadati</taxon>
        <taxon>Bacteroidota</taxon>
        <taxon>Cytophagia</taxon>
        <taxon>Cytophagales</taxon>
        <taxon>Cytophagaceae</taxon>
        <taxon>Spirosoma</taxon>
    </lineage>
</organism>
<dbReference type="EMBL" id="JACWZY010000003">
    <property type="protein sequence ID" value="MBD2699970.1"/>
    <property type="molecule type" value="Genomic_DNA"/>
</dbReference>
<evidence type="ECO:0000313" key="2">
    <source>
        <dbReference type="EMBL" id="MBD2699970.1"/>
    </source>
</evidence>
<keyword evidence="1" id="KW-0732">Signal</keyword>
<sequence>MKNKILLLLALTALGARTGMAQVGQQKLPLNSTDGVTPVYVQLSTETYLGKKSLHVVDPGNQATAGATQAYAKIKDLRFHNGTIELEMAGKPLPSAGEQARGFVGIAFRITDTGNFECIYLRPTNGRAEDQVRRNHSVQYSAHPDFPFNVSRKEAPEKYEAYVDLVAGEWTKVKIVVEGEKARLYVHGATQPTLIVNDLKHGPNEGGAIGLLIGPGTDAHFTNLVVTPKD</sequence>
<protein>
    <recommendedName>
        <fullName evidence="4">DUF1080 domain-containing protein</fullName>
    </recommendedName>
</protein>
<accession>A0A926XUJ5</accession>
<evidence type="ECO:0000313" key="3">
    <source>
        <dbReference type="Proteomes" id="UP000598820"/>
    </source>
</evidence>
<proteinExistence type="predicted"/>
<feature type="signal peptide" evidence="1">
    <location>
        <begin position="1"/>
        <end position="21"/>
    </location>
</feature>
<keyword evidence="3" id="KW-1185">Reference proteome</keyword>
<feature type="chain" id="PRO_5037365827" description="DUF1080 domain-containing protein" evidence="1">
    <location>
        <begin position="22"/>
        <end position="230"/>
    </location>
</feature>
<reference evidence="2" key="1">
    <citation type="submission" date="2020-09" db="EMBL/GenBank/DDBJ databases">
        <authorList>
            <person name="Kim M.K."/>
        </authorList>
    </citation>
    <scope>NUCLEOTIDE SEQUENCE</scope>
    <source>
        <strain evidence="2">BT702</strain>
    </source>
</reference>
<evidence type="ECO:0008006" key="4">
    <source>
        <dbReference type="Google" id="ProtNLM"/>
    </source>
</evidence>
<gene>
    <name evidence="2" type="ORF">IC229_04945</name>
</gene>
<dbReference type="Gene3D" id="2.60.120.560">
    <property type="entry name" value="Exo-inulinase, domain 1"/>
    <property type="match status" value="1"/>
</dbReference>
<dbReference type="RefSeq" id="WP_190885832.1">
    <property type="nucleotide sequence ID" value="NZ_JACWZY010000003.1"/>
</dbReference>
<name>A0A926XUJ5_9BACT</name>
<evidence type="ECO:0000256" key="1">
    <source>
        <dbReference type="SAM" id="SignalP"/>
    </source>
</evidence>